<keyword evidence="8" id="KW-1185">Reference proteome</keyword>
<evidence type="ECO:0000313" key="7">
    <source>
        <dbReference type="EMBL" id="GAA0036568.1"/>
    </source>
</evidence>
<protein>
    <recommendedName>
        <fullName evidence="9">Cytosine permease</fullName>
    </recommendedName>
</protein>
<evidence type="ECO:0000256" key="5">
    <source>
        <dbReference type="ARBA" id="ARBA00023136"/>
    </source>
</evidence>
<dbReference type="Proteomes" id="UP001498238">
    <property type="component" value="Unassembled WGS sequence"/>
</dbReference>
<accession>A0ABN0SQ29</accession>
<dbReference type="InterPro" id="IPR001248">
    <property type="entry name" value="Pur-cyt_permease"/>
</dbReference>
<comment type="subcellular location">
    <subcellularLocation>
        <location evidence="1">Membrane</location>
        <topology evidence="1">Multi-pass membrane protein</topology>
    </subcellularLocation>
</comment>
<dbReference type="Pfam" id="PF02133">
    <property type="entry name" value="Transp_cyt_pur"/>
    <property type="match status" value="1"/>
</dbReference>
<dbReference type="Gene3D" id="1.10.4160.10">
    <property type="entry name" value="Hydantoin permease"/>
    <property type="match status" value="1"/>
</dbReference>
<evidence type="ECO:0000256" key="2">
    <source>
        <dbReference type="ARBA" id="ARBA00008974"/>
    </source>
</evidence>
<comment type="caution">
    <text evidence="7">The sequence shown here is derived from an EMBL/GenBank/DDBJ whole genome shotgun (WGS) entry which is preliminary data.</text>
</comment>
<reference evidence="7 8" key="1">
    <citation type="submission" date="2024-01" db="EMBL/GenBank/DDBJ databases">
        <title>Characterization of antibiotic resistant novel bacterial strains and their environmental applications.</title>
        <authorList>
            <person name="Manzoor S."/>
            <person name="Abbas S."/>
            <person name="Arshad M."/>
            <person name="Ahmed I."/>
        </authorList>
    </citation>
    <scope>NUCLEOTIDE SEQUENCE [LARGE SCALE GENOMIC DNA]</scope>
    <source>
        <strain evidence="7 8">NCCP-602</strain>
    </source>
</reference>
<feature type="transmembrane region" description="Helical" evidence="6">
    <location>
        <begin position="33"/>
        <end position="57"/>
    </location>
</feature>
<comment type="similarity">
    <text evidence="2">Belongs to the purine-cytosine permease (2.A.39) family.</text>
</comment>
<keyword evidence="4 6" id="KW-1133">Transmembrane helix</keyword>
<proteinExistence type="inferred from homology"/>
<keyword evidence="5 6" id="KW-0472">Membrane</keyword>
<evidence type="ECO:0000313" key="8">
    <source>
        <dbReference type="Proteomes" id="UP001498238"/>
    </source>
</evidence>
<sequence>MSRRFQRTALTDAGSTSDLPLLKKDRIWSFWDFSAANIGLAIATWAFLQGGAVAYYVGAKEAVASIVIGYGISIVLVALAPCIPAVRYGIEQFVSLRAAFGTAGG</sequence>
<evidence type="ECO:0000256" key="6">
    <source>
        <dbReference type="SAM" id="Phobius"/>
    </source>
</evidence>
<evidence type="ECO:0008006" key="9">
    <source>
        <dbReference type="Google" id="ProtNLM"/>
    </source>
</evidence>
<organism evidence="7 8">
    <name type="scientific">Brevibacterium metallidurans</name>
    <dbReference type="NCBI Taxonomy" id="1482676"/>
    <lineage>
        <taxon>Bacteria</taxon>
        <taxon>Bacillati</taxon>
        <taxon>Actinomycetota</taxon>
        <taxon>Actinomycetes</taxon>
        <taxon>Micrococcales</taxon>
        <taxon>Brevibacteriaceae</taxon>
        <taxon>Brevibacterium</taxon>
    </lineage>
</organism>
<gene>
    <name evidence="7" type="ORF">NCCP602_25290</name>
</gene>
<evidence type="ECO:0000256" key="3">
    <source>
        <dbReference type="ARBA" id="ARBA00022692"/>
    </source>
</evidence>
<keyword evidence="3 6" id="KW-0812">Transmembrane</keyword>
<feature type="transmembrane region" description="Helical" evidence="6">
    <location>
        <begin position="63"/>
        <end position="86"/>
    </location>
</feature>
<dbReference type="EMBL" id="BAAAAF010000010">
    <property type="protein sequence ID" value="GAA0036568.1"/>
    <property type="molecule type" value="Genomic_DNA"/>
</dbReference>
<evidence type="ECO:0000256" key="1">
    <source>
        <dbReference type="ARBA" id="ARBA00004141"/>
    </source>
</evidence>
<name>A0ABN0SQ29_9MICO</name>
<evidence type="ECO:0000256" key="4">
    <source>
        <dbReference type="ARBA" id="ARBA00022989"/>
    </source>
</evidence>